<proteinExistence type="predicted"/>
<reference evidence="1" key="1">
    <citation type="journal article" date="2016" name="Front. Microbiol.">
        <title>Genome Sequence of the Piezophilic, Mesophilic Sulfate-Reducing Bacterium Desulfovibrio indicus J2T.</title>
        <authorList>
            <person name="Cao J."/>
            <person name="Maignien L."/>
            <person name="Shao Z."/>
            <person name="Alain K."/>
            <person name="Jebbar M."/>
        </authorList>
    </citation>
    <scope>NUCLEOTIDE SEQUENCE</scope>
    <source>
        <strain evidence="1">NBRC 103626</strain>
    </source>
</reference>
<comment type="caution">
    <text evidence="1">The sequence shown here is derived from an EMBL/GenBank/DDBJ whole genome shotgun (WGS) entry which is preliminary data.</text>
</comment>
<name>A0AA37HNH3_9HYPH</name>
<dbReference type="Proteomes" id="UP001055108">
    <property type="component" value="Unassembled WGS sequence"/>
</dbReference>
<dbReference type="EMBL" id="BPQM01000044">
    <property type="protein sequence ID" value="GJD78835.1"/>
    <property type="molecule type" value="Genomic_DNA"/>
</dbReference>
<organism evidence="1 2">
    <name type="scientific">Methylobacterium gregans</name>
    <dbReference type="NCBI Taxonomy" id="374424"/>
    <lineage>
        <taxon>Bacteria</taxon>
        <taxon>Pseudomonadati</taxon>
        <taxon>Pseudomonadota</taxon>
        <taxon>Alphaproteobacteria</taxon>
        <taxon>Hyphomicrobiales</taxon>
        <taxon>Methylobacteriaceae</taxon>
        <taxon>Methylobacterium</taxon>
    </lineage>
</organism>
<accession>A0AA37HNH3</accession>
<protein>
    <submittedName>
        <fullName evidence="1">Uncharacterized protein</fullName>
    </submittedName>
</protein>
<evidence type="ECO:0000313" key="1">
    <source>
        <dbReference type="EMBL" id="GJD78835.1"/>
    </source>
</evidence>
<gene>
    <name evidence="1" type="ORF">NBEOAGPD_2054</name>
</gene>
<dbReference type="AlphaFoldDB" id="A0AA37HNH3"/>
<sequence length="82" mass="9306">MAWMTRQPIRFDDLPLFVAKNRDLAEAVVGPEPERKRIWLASLPELEACGFPRHTPGHGRYRPAVKVFYARLFGLDAATRAG</sequence>
<evidence type="ECO:0000313" key="2">
    <source>
        <dbReference type="Proteomes" id="UP001055108"/>
    </source>
</evidence>
<reference evidence="1" key="2">
    <citation type="submission" date="2021-08" db="EMBL/GenBank/DDBJ databases">
        <authorList>
            <person name="Tani A."/>
            <person name="Ola A."/>
            <person name="Ogura Y."/>
            <person name="Katsura K."/>
            <person name="Hayashi T."/>
        </authorList>
    </citation>
    <scope>NUCLEOTIDE SEQUENCE</scope>
    <source>
        <strain evidence="1">NBRC 103626</strain>
    </source>
</reference>
<keyword evidence="2" id="KW-1185">Reference proteome</keyword>